<dbReference type="SUPFAM" id="SSF56219">
    <property type="entry name" value="DNase I-like"/>
    <property type="match status" value="1"/>
</dbReference>
<keyword evidence="1" id="KW-0695">RNA-directed DNA polymerase</keyword>
<dbReference type="Gene3D" id="3.60.10.10">
    <property type="entry name" value="Endonuclease/exonuclease/phosphatase"/>
    <property type="match status" value="1"/>
</dbReference>
<organism evidence="1 2">
    <name type="scientific">Paramuricea clavata</name>
    <name type="common">Red gorgonian</name>
    <name type="synonym">Violescent sea-whip</name>
    <dbReference type="NCBI Taxonomy" id="317549"/>
    <lineage>
        <taxon>Eukaryota</taxon>
        <taxon>Metazoa</taxon>
        <taxon>Cnidaria</taxon>
        <taxon>Anthozoa</taxon>
        <taxon>Octocorallia</taxon>
        <taxon>Malacalcyonacea</taxon>
        <taxon>Plexauridae</taxon>
        <taxon>Paramuricea</taxon>
    </lineage>
</organism>
<dbReference type="EMBL" id="CACRXK020003926">
    <property type="protein sequence ID" value="CAB4000789.1"/>
    <property type="molecule type" value="Genomic_DNA"/>
</dbReference>
<proteinExistence type="predicted"/>
<dbReference type="GO" id="GO:0003964">
    <property type="term" value="F:RNA-directed DNA polymerase activity"/>
    <property type="evidence" value="ECO:0007669"/>
    <property type="project" value="UniProtKB-KW"/>
</dbReference>
<dbReference type="InterPro" id="IPR036691">
    <property type="entry name" value="Endo/exonu/phosph_ase_sf"/>
</dbReference>
<evidence type="ECO:0000313" key="2">
    <source>
        <dbReference type="Proteomes" id="UP001152795"/>
    </source>
</evidence>
<dbReference type="Proteomes" id="UP001152795">
    <property type="component" value="Unassembled WGS sequence"/>
</dbReference>
<accession>A0A7D9E5R2</accession>
<protein>
    <submittedName>
        <fullName evidence="1">RNA-directed DNA polymerase from mobile element jockey</fullName>
    </submittedName>
</protein>
<evidence type="ECO:0000313" key="1">
    <source>
        <dbReference type="EMBL" id="CAB4000789.1"/>
    </source>
</evidence>
<keyword evidence="1" id="KW-0808">Transferase</keyword>
<name>A0A7D9E5R2_PARCT</name>
<comment type="caution">
    <text evidence="1">The sequence shown here is derived from an EMBL/GenBank/DDBJ whole genome shotgun (WGS) entry which is preliminary data.</text>
</comment>
<reference evidence="1" key="1">
    <citation type="submission" date="2020-04" db="EMBL/GenBank/DDBJ databases">
        <authorList>
            <person name="Alioto T."/>
            <person name="Alioto T."/>
            <person name="Gomez Garrido J."/>
        </authorList>
    </citation>
    <scope>NUCLEOTIDE SEQUENCE</scope>
    <source>
        <strain evidence="1">A484AB</strain>
    </source>
</reference>
<sequence length="137" mass="15384">MVVFNCKYRGKLSKVIIGILMFISIIWLANRSEAKLVRFEERSTTAPGICNERRTLKDRSLKAFIPLDETSLKVCKITHLQQLVHGGGYDVLCICETWLNDSIPDSEILPGYNIFRKDRANEIGGGVLVGIKSDLEA</sequence>
<dbReference type="OrthoDB" id="10056483at2759"/>
<gene>
    <name evidence="1" type="ORF">PACLA_8A001710</name>
</gene>
<keyword evidence="1" id="KW-0548">Nucleotidyltransferase</keyword>
<dbReference type="AlphaFoldDB" id="A0A7D9E5R2"/>
<keyword evidence="2" id="KW-1185">Reference proteome</keyword>